<evidence type="ECO:0000313" key="2">
    <source>
        <dbReference type="EMBL" id="GFY38316.1"/>
    </source>
</evidence>
<evidence type="ECO:0000313" key="3">
    <source>
        <dbReference type="Proteomes" id="UP000886998"/>
    </source>
</evidence>
<proteinExistence type="predicted"/>
<feature type="compositionally biased region" description="Basic and acidic residues" evidence="1">
    <location>
        <begin position="1"/>
        <end position="13"/>
    </location>
</feature>
<reference evidence="2" key="1">
    <citation type="submission" date="2020-08" db="EMBL/GenBank/DDBJ databases">
        <title>Multicomponent nature underlies the extraordinary mechanical properties of spider dragline silk.</title>
        <authorList>
            <person name="Kono N."/>
            <person name="Nakamura H."/>
            <person name="Mori M."/>
            <person name="Yoshida Y."/>
            <person name="Ohtoshi R."/>
            <person name="Malay A.D."/>
            <person name="Moran D.A.P."/>
            <person name="Tomita M."/>
            <person name="Numata K."/>
            <person name="Arakawa K."/>
        </authorList>
    </citation>
    <scope>NUCLEOTIDE SEQUENCE</scope>
</reference>
<dbReference type="EMBL" id="BMAV01000789">
    <property type="protein sequence ID" value="GFY38316.1"/>
    <property type="molecule type" value="Genomic_DNA"/>
</dbReference>
<protein>
    <submittedName>
        <fullName evidence="2">Uncharacterized protein</fullName>
    </submittedName>
</protein>
<dbReference type="Proteomes" id="UP000886998">
    <property type="component" value="Unassembled WGS sequence"/>
</dbReference>
<evidence type="ECO:0000256" key="1">
    <source>
        <dbReference type="SAM" id="MobiDB-lite"/>
    </source>
</evidence>
<comment type="caution">
    <text evidence="2">The sequence shown here is derived from an EMBL/GenBank/DDBJ whole genome shotgun (WGS) entry which is preliminary data.</text>
</comment>
<name>A0A8X6WQN8_9ARAC</name>
<dbReference type="AlphaFoldDB" id="A0A8X6WQN8"/>
<feature type="region of interest" description="Disordered" evidence="1">
    <location>
        <begin position="1"/>
        <end position="27"/>
    </location>
</feature>
<gene>
    <name evidence="2" type="ORF">TNIN_270651</name>
</gene>
<sequence>MNLATEQKKDPDLARMNPSNNCSPTDKKRFELVKGTLCKKNFDPDGKLGLPQSFLNIYEPTYLDIFITNPPQDILA</sequence>
<organism evidence="2 3">
    <name type="scientific">Trichonephila inaurata madagascariensis</name>
    <dbReference type="NCBI Taxonomy" id="2747483"/>
    <lineage>
        <taxon>Eukaryota</taxon>
        <taxon>Metazoa</taxon>
        <taxon>Ecdysozoa</taxon>
        <taxon>Arthropoda</taxon>
        <taxon>Chelicerata</taxon>
        <taxon>Arachnida</taxon>
        <taxon>Araneae</taxon>
        <taxon>Araneomorphae</taxon>
        <taxon>Entelegynae</taxon>
        <taxon>Araneoidea</taxon>
        <taxon>Nephilidae</taxon>
        <taxon>Trichonephila</taxon>
        <taxon>Trichonephila inaurata</taxon>
    </lineage>
</organism>
<keyword evidence="3" id="KW-1185">Reference proteome</keyword>
<accession>A0A8X6WQN8</accession>